<reference evidence="4 5" key="1">
    <citation type="submission" date="2021-05" db="EMBL/GenBank/DDBJ databases">
        <title>A Polyphasic approach of four new species of the genus Ohtaekwangia: Ohtaekwangia histidinii sp. nov., Ohtaekwangia cretensis sp. nov., Ohtaekwangia indiensis sp. nov., Ohtaekwangia reichenbachii sp. nov. from diverse environment.</title>
        <authorList>
            <person name="Octaviana S."/>
        </authorList>
    </citation>
    <scope>NUCLEOTIDE SEQUENCE [LARGE SCALE GENOMIC DNA]</scope>
    <source>
        <strain evidence="4 5">PWU4</strain>
    </source>
</reference>
<evidence type="ECO:0000256" key="1">
    <source>
        <dbReference type="ARBA" id="ARBA00038494"/>
    </source>
</evidence>
<dbReference type="Gene3D" id="3.90.550.10">
    <property type="entry name" value="Spore Coat Polysaccharide Biosynthesis Protein SpsA, Chain A"/>
    <property type="match status" value="1"/>
</dbReference>
<dbReference type="InterPro" id="IPR011990">
    <property type="entry name" value="TPR-like_helical_dom_sf"/>
</dbReference>
<name>A0AAP2DK25_9BACT</name>
<dbReference type="InterPro" id="IPR019734">
    <property type="entry name" value="TPR_rpt"/>
</dbReference>
<keyword evidence="2" id="KW-0802">TPR repeat</keyword>
<feature type="repeat" description="TPR" evidence="2">
    <location>
        <begin position="361"/>
        <end position="394"/>
    </location>
</feature>
<dbReference type="SUPFAM" id="SSF53448">
    <property type="entry name" value="Nucleotide-diphospho-sugar transferases"/>
    <property type="match status" value="1"/>
</dbReference>
<dbReference type="InterPro" id="IPR001173">
    <property type="entry name" value="Glyco_trans_2-like"/>
</dbReference>
<dbReference type="Proteomes" id="UP001319200">
    <property type="component" value="Unassembled WGS sequence"/>
</dbReference>
<gene>
    <name evidence="4" type="ORF">KK083_07095</name>
</gene>
<dbReference type="Pfam" id="PF00535">
    <property type="entry name" value="Glycos_transf_2"/>
    <property type="match status" value="1"/>
</dbReference>
<accession>A0AAP2DK25</accession>
<dbReference type="EC" id="2.4.-.-" evidence="4"/>
<dbReference type="PANTHER" id="PTHR43630">
    <property type="entry name" value="POLY-BETA-1,6-N-ACETYL-D-GLUCOSAMINE SYNTHASE"/>
    <property type="match status" value="1"/>
</dbReference>
<dbReference type="RefSeq" id="WP_254161930.1">
    <property type="nucleotide sequence ID" value="NZ_JAHESF010000005.1"/>
</dbReference>
<evidence type="ECO:0000259" key="3">
    <source>
        <dbReference type="Pfam" id="PF00535"/>
    </source>
</evidence>
<organism evidence="4 5">
    <name type="scientific">Chryseosolibacter histidini</name>
    <dbReference type="NCBI Taxonomy" id="2782349"/>
    <lineage>
        <taxon>Bacteria</taxon>
        <taxon>Pseudomonadati</taxon>
        <taxon>Bacteroidota</taxon>
        <taxon>Cytophagia</taxon>
        <taxon>Cytophagales</taxon>
        <taxon>Chryseotaleaceae</taxon>
        <taxon>Chryseosolibacter</taxon>
    </lineage>
</organism>
<sequence length="417" mass="47203">MSSSSRIFLSVCILTKNEAQFIGDCINSVKRVADEILVLDSYSTDDTVAIATAAGCRVTQQPWVDFSFARNTLIAQARGKWILFLDADETLHNAALLKFRLRYLTGKKTGGFLMERTEIFRHKDSGKIESVPIGLVRLFRNHAQVRFEYTVHETVDASILKAGFEIGILKRARLHHRIFLSERAYIDAKQKKYLEMIESYLAGDGDDGWMLLHKAKTQWYFERTGEALATYLRVTLSGWIPTNIRATACCHAASLYVHHGKPDEALLFLKQSFAFVKDQSLAWLVKGDLHFAAGHYSDALACYHRLLPTLPSKYQTCIFSYLYTPAPVKLFKMGCCHLALGNIGKAYLLFKAGLRMQKRSAENWLGLAHCYHERKDYPQALHAVMECLALNPEWNQALTLKKRIVSRASAVSRSIAV</sequence>
<evidence type="ECO:0000313" key="4">
    <source>
        <dbReference type="EMBL" id="MBT1696632.1"/>
    </source>
</evidence>
<dbReference type="Gene3D" id="1.25.40.10">
    <property type="entry name" value="Tetratricopeptide repeat domain"/>
    <property type="match status" value="1"/>
</dbReference>
<evidence type="ECO:0000313" key="5">
    <source>
        <dbReference type="Proteomes" id="UP001319200"/>
    </source>
</evidence>
<dbReference type="PANTHER" id="PTHR43630:SF2">
    <property type="entry name" value="GLYCOSYLTRANSFERASE"/>
    <property type="match status" value="1"/>
</dbReference>
<dbReference type="InterPro" id="IPR029044">
    <property type="entry name" value="Nucleotide-diphossugar_trans"/>
</dbReference>
<keyword evidence="5" id="KW-1185">Reference proteome</keyword>
<keyword evidence="4" id="KW-0808">Transferase</keyword>
<proteinExistence type="inferred from homology"/>
<keyword evidence="4" id="KW-0328">Glycosyltransferase</keyword>
<dbReference type="PROSITE" id="PS50005">
    <property type="entry name" value="TPR"/>
    <property type="match status" value="2"/>
</dbReference>
<dbReference type="SMART" id="SM00028">
    <property type="entry name" value="TPR"/>
    <property type="match status" value="4"/>
</dbReference>
<feature type="repeat" description="TPR" evidence="2">
    <location>
        <begin position="280"/>
        <end position="313"/>
    </location>
</feature>
<dbReference type="AlphaFoldDB" id="A0AAP2DK25"/>
<protein>
    <submittedName>
        <fullName evidence="4">Glycosyltransferase</fullName>
        <ecNumber evidence="4">2.4.-.-</ecNumber>
    </submittedName>
</protein>
<dbReference type="GO" id="GO:0016757">
    <property type="term" value="F:glycosyltransferase activity"/>
    <property type="evidence" value="ECO:0007669"/>
    <property type="project" value="UniProtKB-KW"/>
</dbReference>
<comment type="caution">
    <text evidence="4">The sequence shown here is derived from an EMBL/GenBank/DDBJ whole genome shotgun (WGS) entry which is preliminary data.</text>
</comment>
<dbReference type="EMBL" id="JAHESF010000005">
    <property type="protein sequence ID" value="MBT1696632.1"/>
    <property type="molecule type" value="Genomic_DNA"/>
</dbReference>
<evidence type="ECO:0000256" key="2">
    <source>
        <dbReference type="PROSITE-ProRule" id="PRU00339"/>
    </source>
</evidence>
<dbReference type="CDD" id="cd02511">
    <property type="entry name" value="Beta4Glucosyltransferase"/>
    <property type="match status" value="1"/>
</dbReference>
<comment type="similarity">
    <text evidence="1">Belongs to the glycosyltransferase 2 family. WaaE/KdtX subfamily.</text>
</comment>
<dbReference type="Pfam" id="PF14559">
    <property type="entry name" value="TPR_19"/>
    <property type="match status" value="1"/>
</dbReference>
<dbReference type="SUPFAM" id="SSF48452">
    <property type="entry name" value="TPR-like"/>
    <property type="match status" value="2"/>
</dbReference>
<feature type="domain" description="Glycosyltransferase 2-like" evidence="3">
    <location>
        <begin position="10"/>
        <end position="99"/>
    </location>
</feature>